<comment type="caution">
    <text evidence="1">The sequence shown here is derived from an EMBL/GenBank/DDBJ whole genome shotgun (WGS) entry which is preliminary data.</text>
</comment>
<organism evidence="1">
    <name type="scientific">bioreactor metagenome</name>
    <dbReference type="NCBI Taxonomy" id="1076179"/>
    <lineage>
        <taxon>unclassified sequences</taxon>
        <taxon>metagenomes</taxon>
        <taxon>ecological metagenomes</taxon>
    </lineage>
</organism>
<dbReference type="AlphaFoldDB" id="A0A644ZT27"/>
<proteinExistence type="predicted"/>
<protein>
    <submittedName>
        <fullName evidence="1">Uncharacterized protein</fullName>
    </submittedName>
</protein>
<evidence type="ECO:0000313" key="1">
    <source>
        <dbReference type="EMBL" id="MPM44012.1"/>
    </source>
</evidence>
<accession>A0A644ZT27</accession>
<name>A0A644ZT27_9ZZZZ</name>
<gene>
    <name evidence="1" type="ORF">SDC9_90690</name>
</gene>
<dbReference type="EMBL" id="VSSQ01010320">
    <property type="protein sequence ID" value="MPM44012.1"/>
    <property type="molecule type" value="Genomic_DNA"/>
</dbReference>
<sequence>MVPFLLSTSILKSLVAKFSVSDILNPCRLAAASLFLLFSTKYLPTGPPTKLPATNPNVAAANVIVVAFANPACSRTGAKAADVPCPPVIGMEPVAIPINGSTPISLAIMAPKPFCNNTNTDDTIRNVITLTPPFLRSFILAVNPIPE</sequence>
<reference evidence="1" key="1">
    <citation type="submission" date="2019-08" db="EMBL/GenBank/DDBJ databases">
        <authorList>
            <person name="Kucharzyk K."/>
            <person name="Murdoch R.W."/>
            <person name="Higgins S."/>
            <person name="Loffler F."/>
        </authorList>
    </citation>
    <scope>NUCLEOTIDE SEQUENCE</scope>
</reference>